<reference evidence="3" key="1">
    <citation type="journal article" date="2018" name="Genome Biol. Evol.">
        <title>Genomics and development of Lentinus tigrinus, a white-rot wood-decaying mushroom with dimorphic fruiting bodies.</title>
        <authorList>
            <person name="Wu B."/>
            <person name="Xu Z."/>
            <person name="Knudson A."/>
            <person name="Carlson A."/>
            <person name="Chen N."/>
            <person name="Kovaka S."/>
            <person name="LaButti K."/>
            <person name="Lipzen A."/>
            <person name="Pennachio C."/>
            <person name="Riley R."/>
            <person name="Schakwitz W."/>
            <person name="Umezawa K."/>
            <person name="Ohm R.A."/>
            <person name="Grigoriev I.V."/>
            <person name="Nagy L.G."/>
            <person name="Gibbons J."/>
            <person name="Hibbett D."/>
        </authorList>
    </citation>
    <scope>NUCLEOTIDE SEQUENCE [LARGE SCALE GENOMIC DNA]</scope>
    <source>
        <strain evidence="3">ALCF2SS1-6</strain>
    </source>
</reference>
<dbReference type="InterPro" id="IPR040976">
    <property type="entry name" value="Pkinase_fungal"/>
</dbReference>
<feature type="region of interest" description="Disordered" evidence="1">
    <location>
        <begin position="578"/>
        <end position="631"/>
    </location>
</feature>
<feature type="compositionally biased region" description="Polar residues" evidence="1">
    <location>
        <begin position="487"/>
        <end position="498"/>
    </location>
</feature>
<dbReference type="EMBL" id="ML122348">
    <property type="protein sequence ID" value="RPD52628.1"/>
    <property type="molecule type" value="Genomic_DNA"/>
</dbReference>
<feature type="compositionally biased region" description="Acidic residues" evidence="1">
    <location>
        <begin position="893"/>
        <end position="906"/>
    </location>
</feature>
<dbReference type="Pfam" id="PF17667">
    <property type="entry name" value="Pkinase_fungal"/>
    <property type="match status" value="1"/>
</dbReference>
<feature type="compositionally biased region" description="Low complexity" evidence="1">
    <location>
        <begin position="618"/>
        <end position="630"/>
    </location>
</feature>
<dbReference type="Proteomes" id="UP000313359">
    <property type="component" value="Unassembled WGS sequence"/>
</dbReference>
<feature type="compositionally biased region" description="Acidic residues" evidence="1">
    <location>
        <begin position="999"/>
        <end position="1011"/>
    </location>
</feature>
<sequence>MSEKPNAEDPNLDTSPINVDRHKTRDPSRNPDTDIRPPAPEKRNNAMKDCPKTTVLMRLSQFHEEKLHNAAKGFSKDKKHGRDYAERVWWEFNNAFGTLPKEAKKKNPWPNPTEKVISDAWETVDALHHFVPNHFLHISDEHHDPNDPARDKIDGSFIHDSDKDAITPDYPNWADMKFLVEFKKGDTAKDPFDDHNEDGPDATAKTRRAVRGQIMAYAERVFSYQHRSSVFFLIVMGNKFRVMCWDRSGVAVTEAVNYVHTVEGTEALLEVTYAFSKLSRANQGLDTTATRLLEGSCGWERMDLLANPSANDLDYTEGVIEGDIHDVFAKPEETATYGSLSGEDDTNLHHDPTFSCSGHATPPPVVPVLSHVRKLFRDSLVPGFPRYCLVVEGYNYLVGKHIFIASGMVGRGTRGYVALEWETQRFVFLKDSWRAYYVGVESEGAMLSKLNEEGVTNVPTVVRYGDVYDEPENDRSDKDGSHDSKDTQANPGNVSHSSTEAEAHHDSVVEEGDGESNDRGEGRGTKDEVVERRLEPRLQETVNARYHPAYGDQHVDPNLPPYLVRLPFRHENWAVNGKTAPKTPAKTALSNPSPNQTAKAVPQLQAHTGPNLPAFSDTSTATKAAPPSTARGVKRKFAAMIAGHQGTGLRHMVHSRLIVKEVCLPITAFTSSKQLVRILYGCIIAHAMAWTKCKYMHRDVSAGNLLIYPYVRKVDDKYRICWRGLLADWELAKHASKTAAMQPQRTGTWHFMSAYLLLNPGRPTTIPDELEAYLHVLIYAVLRRMRSNIESVLHFLEAYFSGYSVKVNREVCCPEAKTLSIVKGCTLTMVDDDVTFSTPDGSLGQDHPINKLISDLLKIFHSRYAILRWEKRLAPKRARQKTPAPKRPMTPPLEEDEDFDGVEPEELFGRKVEPQPVNDEEEPVSEPTPKMYDNLKNLDDHALIATIFRNSLKEHGWPQDDVVPDRQNEIGLIPEVLPQAGGTSDQDSGHATTNKAEAADPEDPQDVVMDEVDVKPDSLSPVAAAPTIDPHPIHPDPPPIEAHDSAPPTEVQEASAAPDPSLGRPAKRRRKDPVVKESDGPPLAESSTRRVTRSRSAANAAAATAAVAPAAVVVAAPAVAPAAVVVAVPAVATAAAALNGRASQASTRVTRSKSGKLPTANGRAGATTSRAPTTTRTTRTTTAARTASGTKTRRRGGVAAAEGTQSQPTRRSARSTRRT</sequence>
<protein>
    <recommendedName>
        <fullName evidence="2">Fungal-type protein kinase domain-containing protein</fullName>
    </recommendedName>
</protein>
<feature type="compositionally biased region" description="Polar residues" evidence="1">
    <location>
        <begin position="981"/>
        <end position="995"/>
    </location>
</feature>
<accession>A0A5C2RLX5</accession>
<dbReference type="PANTHER" id="PTHR38248:SF2">
    <property type="entry name" value="FUNK1 11"/>
    <property type="match status" value="1"/>
</dbReference>
<dbReference type="InterPro" id="IPR011009">
    <property type="entry name" value="Kinase-like_dom_sf"/>
</dbReference>
<feature type="region of interest" description="Disordered" evidence="1">
    <location>
        <begin position="1"/>
        <end position="51"/>
    </location>
</feature>
<dbReference type="PANTHER" id="PTHR38248">
    <property type="entry name" value="FUNK1 6"/>
    <property type="match status" value="1"/>
</dbReference>
<name>A0A5C2RLX5_9APHY</name>
<feature type="compositionally biased region" description="Low complexity" evidence="1">
    <location>
        <begin position="1162"/>
        <end position="1190"/>
    </location>
</feature>
<feature type="compositionally biased region" description="Polar residues" evidence="1">
    <location>
        <begin position="588"/>
        <end position="598"/>
    </location>
</feature>
<evidence type="ECO:0000256" key="1">
    <source>
        <dbReference type="SAM" id="MobiDB-lite"/>
    </source>
</evidence>
<feature type="region of interest" description="Disordered" evidence="1">
    <location>
        <begin position="1139"/>
        <end position="1219"/>
    </location>
</feature>
<feature type="region of interest" description="Disordered" evidence="1">
    <location>
        <begin position="970"/>
        <end position="1105"/>
    </location>
</feature>
<evidence type="ECO:0000313" key="4">
    <source>
        <dbReference type="Proteomes" id="UP000313359"/>
    </source>
</evidence>
<feature type="domain" description="Fungal-type protein kinase" evidence="2">
    <location>
        <begin position="396"/>
        <end position="780"/>
    </location>
</feature>
<feature type="compositionally biased region" description="Low complexity" evidence="1">
    <location>
        <begin position="1094"/>
        <end position="1105"/>
    </location>
</feature>
<feature type="compositionally biased region" description="Basic and acidic residues" evidence="1">
    <location>
        <begin position="516"/>
        <end position="538"/>
    </location>
</feature>
<keyword evidence="4" id="KW-1185">Reference proteome</keyword>
<feature type="compositionally biased region" description="Basic and acidic residues" evidence="1">
    <location>
        <begin position="19"/>
        <end position="51"/>
    </location>
</feature>
<evidence type="ECO:0000313" key="3">
    <source>
        <dbReference type="EMBL" id="RPD52628.1"/>
    </source>
</evidence>
<feature type="region of interest" description="Disordered" evidence="1">
    <location>
        <begin position="877"/>
        <end position="931"/>
    </location>
</feature>
<dbReference type="OrthoDB" id="5592585at2759"/>
<feature type="region of interest" description="Disordered" evidence="1">
    <location>
        <begin position="467"/>
        <end position="553"/>
    </location>
</feature>
<feature type="compositionally biased region" description="Basic and acidic residues" evidence="1">
    <location>
        <begin position="473"/>
        <end position="486"/>
    </location>
</feature>
<dbReference type="SUPFAM" id="SSF56112">
    <property type="entry name" value="Protein kinase-like (PK-like)"/>
    <property type="match status" value="1"/>
</dbReference>
<dbReference type="AlphaFoldDB" id="A0A5C2RLX5"/>
<evidence type="ECO:0000259" key="2">
    <source>
        <dbReference type="Pfam" id="PF17667"/>
    </source>
</evidence>
<organism evidence="3 4">
    <name type="scientific">Lentinus tigrinus ALCF2SS1-6</name>
    <dbReference type="NCBI Taxonomy" id="1328759"/>
    <lineage>
        <taxon>Eukaryota</taxon>
        <taxon>Fungi</taxon>
        <taxon>Dikarya</taxon>
        <taxon>Basidiomycota</taxon>
        <taxon>Agaricomycotina</taxon>
        <taxon>Agaricomycetes</taxon>
        <taxon>Polyporales</taxon>
        <taxon>Polyporaceae</taxon>
        <taxon>Lentinus</taxon>
    </lineage>
</organism>
<proteinExistence type="predicted"/>
<feature type="compositionally biased region" description="Basic and acidic residues" evidence="1">
    <location>
        <begin position="499"/>
        <end position="508"/>
    </location>
</feature>
<gene>
    <name evidence="3" type="ORF">L227DRAFT_617663</name>
</gene>